<dbReference type="SUPFAM" id="SSF52540">
    <property type="entry name" value="P-loop containing nucleoside triphosphate hydrolases"/>
    <property type="match status" value="1"/>
</dbReference>
<name>A0A078ALE5_STYLE</name>
<dbReference type="PANTHER" id="PTHR32046:SF11">
    <property type="entry name" value="IMMUNE-ASSOCIATED NUCLEOTIDE-BINDING PROTEIN 10-LIKE"/>
    <property type="match status" value="1"/>
</dbReference>
<dbReference type="CDD" id="cd00882">
    <property type="entry name" value="Ras_like_GTPase"/>
    <property type="match status" value="1"/>
</dbReference>
<sequence length="511" mass="58836">MFVTNDKQVKNLPLENSTLLKRANELELYLYPDWLKIEKDKINNEAVLKGLTQNEIQNLLIKASPFSAYEEAQAKVIMVVGQTGSVNEQTGKAQSMSQTRDVNVYYVKSHQEGFPPIILVDTPGFGDNGGIQQDQIISDQIRNFLADKLDSINAICFILKIYGRDIAENFICLITFCDGGEPQVVEALKYHGESNENENTFQKPLSNSIFQDLIPQIKEPWYLKFNNSALYKNNKSGNIQIAKMYWDIGWQSFDIFMKQKIQLLPRKSLVKMKEISEEQNRIERIEQAKQSQILTGFQINETNRQDEQQFEVNNNQTKPNQDFYKHQQNDEIPQPNAQPVQQVNNGLRHNNISNLNQCKTKDNKTEPLIMSEGVKIENSYINPSKSQFEQNENLNFAKSQEVKKDFLFQIGNKEFSKKQNKMAIGACYFDSCKKYIDQIIQQEQAEKKKGTQGKIKVLKALNTQFKKAQEAYKGDKCQKQFETEKSSEQRSAHTQCACQQLKTPQSSFTDH</sequence>
<dbReference type="EMBL" id="CCKQ01011615">
    <property type="protein sequence ID" value="CDW83180.1"/>
    <property type="molecule type" value="Genomic_DNA"/>
</dbReference>
<dbReference type="PANTHER" id="PTHR32046">
    <property type="entry name" value="G DOMAIN-CONTAINING PROTEIN"/>
    <property type="match status" value="1"/>
</dbReference>
<dbReference type="OrthoDB" id="6103492at2759"/>
<dbReference type="InParanoid" id="A0A078ALE5"/>
<protein>
    <recommendedName>
        <fullName evidence="3">P-loop containing nucleoside triphosphate hydrolase</fullName>
    </recommendedName>
</protein>
<dbReference type="AlphaFoldDB" id="A0A078ALE5"/>
<gene>
    <name evidence="1" type="primary">Contig1030.g1120</name>
    <name evidence="1" type="ORF">STYLEM_12222</name>
</gene>
<reference evidence="1 2" key="1">
    <citation type="submission" date="2014-06" db="EMBL/GenBank/DDBJ databases">
        <authorList>
            <person name="Swart Estienne"/>
        </authorList>
    </citation>
    <scope>NUCLEOTIDE SEQUENCE [LARGE SCALE GENOMIC DNA]</scope>
    <source>
        <strain evidence="1 2">130c</strain>
    </source>
</reference>
<keyword evidence="2" id="KW-1185">Reference proteome</keyword>
<dbReference type="Proteomes" id="UP000039865">
    <property type="component" value="Unassembled WGS sequence"/>
</dbReference>
<dbReference type="Gene3D" id="3.40.50.300">
    <property type="entry name" value="P-loop containing nucleotide triphosphate hydrolases"/>
    <property type="match status" value="1"/>
</dbReference>
<evidence type="ECO:0000313" key="1">
    <source>
        <dbReference type="EMBL" id="CDW83180.1"/>
    </source>
</evidence>
<accession>A0A078ALE5</accession>
<proteinExistence type="predicted"/>
<organism evidence="1 2">
    <name type="scientific">Stylonychia lemnae</name>
    <name type="common">Ciliate</name>
    <dbReference type="NCBI Taxonomy" id="5949"/>
    <lineage>
        <taxon>Eukaryota</taxon>
        <taxon>Sar</taxon>
        <taxon>Alveolata</taxon>
        <taxon>Ciliophora</taxon>
        <taxon>Intramacronucleata</taxon>
        <taxon>Spirotrichea</taxon>
        <taxon>Stichotrichia</taxon>
        <taxon>Sporadotrichida</taxon>
        <taxon>Oxytrichidae</taxon>
        <taxon>Stylonychinae</taxon>
        <taxon>Stylonychia</taxon>
    </lineage>
</organism>
<evidence type="ECO:0000313" key="2">
    <source>
        <dbReference type="Proteomes" id="UP000039865"/>
    </source>
</evidence>
<evidence type="ECO:0008006" key="3">
    <source>
        <dbReference type="Google" id="ProtNLM"/>
    </source>
</evidence>
<dbReference type="InterPro" id="IPR027417">
    <property type="entry name" value="P-loop_NTPase"/>
</dbReference>